<evidence type="ECO:0000313" key="4">
    <source>
        <dbReference type="Proteomes" id="UP000887575"/>
    </source>
</evidence>
<keyword evidence="2" id="KW-1133">Transmembrane helix</keyword>
<keyword evidence="2" id="KW-0812">Transmembrane</keyword>
<evidence type="ECO:0000256" key="1">
    <source>
        <dbReference type="SAM" id="MobiDB-lite"/>
    </source>
</evidence>
<proteinExistence type="predicted"/>
<keyword evidence="2" id="KW-0472">Membrane</keyword>
<evidence type="ECO:0000259" key="3">
    <source>
        <dbReference type="Pfam" id="PF10328"/>
    </source>
</evidence>
<dbReference type="InterPro" id="IPR019430">
    <property type="entry name" value="7TM_GPCR_serpentine_rcpt_Srx"/>
</dbReference>
<feature type="transmembrane region" description="Helical" evidence="2">
    <location>
        <begin position="179"/>
        <end position="200"/>
    </location>
</feature>
<feature type="region of interest" description="Disordered" evidence="1">
    <location>
        <begin position="261"/>
        <end position="303"/>
    </location>
</feature>
<feature type="domain" description="7TM GPCR serpentine receptor class x (Srx)" evidence="3">
    <location>
        <begin position="20"/>
        <end position="227"/>
    </location>
</feature>
<reference evidence="5" key="1">
    <citation type="submission" date="2024-02" db="UniProtKB">
        <authorList>
            <consortium name="WormBaseParasite"/>
        </authorList>
    </citation>
    <scope>IDENTIFICATION</scope>
</reference>
<sequence>MSFGQGNINNDVQVLFIFALGILGVLTGLYGFRVVLNSSVINGIVRHFLLCITLSATTINACHLCWGMPRALWSESVNIPLIDNIFGFIAFGLISVILISKILLGINRFTAIIFEGKFYGIMENHKNFQYSILIGYSILMSAPMVFPGFRVIWVTDGVNAFFLENSPYSDLYLNISQPFAGYATIMICLFLDTITFILIYRRMKIFKLKSLHQQRANLKKQYFLLTQVKMTGGGVKMTGAGVKMTGAGVKMTGAGVKMTGAGGKDDWSGGKDDWSGGKDDWSWSKDDWSGGKDDWSGGKDALE</sequence>
<feature type="compositionally biased region" description="Basic and acidic residues" evidence="1">
    <location>
        <begin position="263"/>
        <end position="303"/>
    </location>
</feature>
<dbReference type="AlphaFoldDB" id="A0AAF3EPC7"/>
<organism evidence="4 5">
    <name type="scientific">Mesorhabditis belari</name>
    <dbReference type="NCBI Taxonomy" id="2138241"/>
    <lineage>
        <taxon>Eukaryota</taxon>
        <taxon>Metazoa</taxon>
        <taxon>Ecdysozoa</taxon>
        <taxon>Nematoda</taxon>
        <taxon>Chromadorea</taxon>
        <taxon>Rhabditida</taxon>
        <taxon>Rhabditina</taxon>
        <taxon>Rhabditomorpha</taxon>
        <taxon>Rhabditoidea</taxon>
        <taxon>Rhabditidae</taxon>
        <taxon>Mesorhabditinae</taxon>
        <taxon>Mesorhabditis</taxon>
    </lineage>
</organism>
<accession>A0AAF3EPC7</accession>
<dbReference type="Proteomes" id="UP000887575">
    <property type="component" value="Unassembled WGS sequence"/>
</dbReference>
<feature type="transmembrane region" description="Helical" evidence="2">
    <location>
        <begin position="12"/>
        <end position="36"/>
    </location>
</feature>
<feature type="transmembrane region" description="Helical" evidence="2">
    <location>
        <begin position="48"/>
        <end position="73"/>
    </location>
</feature>
<keyword evidence="4" id="KW-1185">Reference proteome</keyword>
<evidence type="ECO:0000256" key="2">
    <source>
        <dbReference type="SAM" id="Phobius"/>
    </source>
</evidence>
<name>A0AAF3EPC7_9BILA</name>
<feature type="transmembrane region" description="Helical" evidence="2">
    <location>
        <begin position="127"/>
        <end position="146"/>
    </location>
</feature>
<protein>
    <recommendedName>
        <fullName evidence="3">7TM GPCR serpentine receptor class x (Srx) domain-containing protein</fullName>
    </recommendedName>
</protein>
<feature type="transmembrane region" description="Helical" evidence="2">
    <location>
        <begin position="85"/>
        <end position="106"/>
    </location>
</feature>
<dbReference type="Pfam" id="PF10328">
    <property type="entry name" value="7TM_GPCR_Srx"/>
    <property type="match status" value="1"/>
</dbReference>
<dbReference type="WBParaSite" id="MBELARI_LOCUS15924">
    <property type="protein sequence ID" value="MBELARI_LOCUS15924"/>
    <property type="gene ID" value="MBELARI_LOCUS15924"/>
</dbReference>
<evidence type="ECO:0000313" key="5">
    <source>
        <dbReference type="WBParaSite" id="MBELARI_LOCUS15924"/>
    </source>
</evidence>